<dbReference type="Proteomes" id="UP000660611">
    <property type="component" value="Unassembled WGS sequence"/>
</dbReference>
<evidence type="ECO:0000313" key="2">
    <source>
        <dbReference type="Proteomes" id="UP000660611"/>
    </source>
</evidence>
<organism evidence="1 2">
    <name type="scientific">Dactylosporangium siamense</name>
    <dbReference type="NCBI Taxonomy" id="685454"/>
    <lineage>
        <taxon>Bacteria</taxon>
        <taxon>Bacillati</taxon>
        <taxon>Actinomycetota</taxon>
        <taxon>Actinomycetes</taxon>
        <taxon>Micromonosporales</taxon>
        <taxon>Micromonosporaceae</taxon>
        <taxon>Dactylosporangium</taxon>
    </lineage>
</organism>
<protein>
    <recommendedName>
        <fullName evidence="3">HTH cro/C1-type domain-containing protein</fullName>
    </recommendedName>
</protein>
<sequence length="97" mass="10516">MTVFDPLTHLPLARSSAAATPQVLVTTREVPSGAVEPWCVRSATYTRDLPEVTHTGLLGALWHRRNAQLAEFAGHLGVSERMISRWEAGGEAIIPGQ</sequence>
<accession>A0A919PMH8</accession>
<keyword evidence="2" id="KW-1185">Reference proteome</keyword>
<comment type="caution">
    <text evidence="1">The sequence shown here is derived from an EMBL/GenBank/DDBJ whole genome shotgun (WGS) entry which is preliminary data.</text>
</comment>
<dbReference type="InterPro" id="IPR001387">
    <property type="entry name" value="Cro/C1-type_HTH"/>
</dbReference>
<dbReference type="CDD" id="cd00093">
    <property type="entry name" value="HTH_XRE"/>
    <property type="match status" value="1"/>
</dbReference>
<name>A0A919PMH8_9ACTN</name>
<proteinExistence type="predicted"/>
<gene>
    <name evidence="1" type="ORF">Dsi01nite_053970</name>
</gene>
<dbReference type="AlphaFoldDB" id="A0A919PMH8"/>
<reference evidence="1" key="1">
    <citation type="submission" date="2021-01" db="EMBL/GenBank/DDBJ databases">
        <title>Whole genome shotgun sequence of Dactylosporangium siamense NBRC 106093.</title>
        <authorList>
            <person name="Komaki H."/>
            <person name="Tamura T."/>
        </authorList>
    </citation>
    <scope>NUCLEOTIDE SEQUENCE</scope>
    <source>
        <strain evidence="1">NBRC 106093</strain>
    </source>
</reference>
<dbReference type="EMBL" id="BONQ01000083">
    <property type="protein sequence ID" value="GIG47356.1"/>
    <property type="molecule type" value="Genomic_DNA"/>
</dbReference>
<evidence type="ECO:0008006" key="3">
    <source>
        <dbReference type="Google" id="ProtNLM"/>
    </source>
</evidence>
<evidence type="ECO:0000313" key="1">
    <source>
        <dbReference type="EMBL" id="GIG47356.1"/>
    </source>
</evidence>